<feature type="repeat" description="ANK" evidence="3">
    <location>
        <begin position="367"/>
        <end position="399"/>
    </location>
</feature>
<feature type="repeat" description="ANK" evidence="3">
    <location>
        <begin position="125"/>
        <end position="157"/>
    </location>
</feature>
<keyword evidence="5" id="KW-1185">Reference proteome</keyword>
<gene>
    <name evidence="4" type="ORF">OKIOD_LOCUS3619</name>
</gene>
<dbReference type="PROSITE" id="PS50088">
    <property type="entry name" value="ANK_REPEAT"/>
    <property type="match status" value="9"/>
</dbReference>
<dbReference type="Pfam" id="PF00023">
    <property type="entry name" value="Ank"/>
    <property type="match status" value="2"/>
</dbReference>
<sequence length="621" mass="68260">MEVELKVDDITAAHKAALKDYFGRTPLMYCVLADRLNTAKCLLRLGAQVSSVDNVGRSAAHIAAHKGSIKFLQLLVAKNCQFSLPDKDGQTPLHLATNRRITDGSCVKYILKAMSSDYIDVQNHQGQSALHCASYFANVEAVRLLLKASANPDIGDSKGKTPLHFCAGNTQADAVLTSEVLLEKGSSSLIDWQDHEADNLSRTALHWAAQLGRADFIQELIDGDVDVHAQDCNGATALHYAAAAGSTSNHQTSIQLLLKHGVNVDVKDETGATPLMWAASRGADFAIEKLIHSGGEIQAVDNDGNSALHAAAAHGKSLSKFQTFEKDNFGSTALHFAAEAGHADVIEYIARLANAKNMLRLEIKDSSGQTALHVASENGKANSMAALLEWGADVDAQDENGYTPLHLAARSNHVAAMRLLLQYHAFINSMTFSIERETPLDMAFEADHQDAIAILINLDALVGEDVKHLAASKIQRAWRRYSENLKEEKQKFLMLKQEHLRRDADEIRRIRIASMSKATPITEINENKKREQVVSTFVPVEAPPPNPIRVSIGTQTELKTKTHQTQTPRKLSSVKVEGILFREEIPMNGLRNDIILSGLFNLKKKRHRSLRLELRDLSKPE</sequence>
<dbReference type="Gene3D" id="1.25.40.20">
    <property type="entry name" value="Ankyrin repeat-containing domain"/>
    <property type="match status" value="4"/>
</dbReference>
<evidence type="ECO:0000256" key="1">
    <source>
        <dbReference type="ARBA" id="ARBA00022737"/>
    </source>
</evidence>
<evidence type="ECO:0000313" key="5">
    <source>
        <dbReference type="Proteomes" id="UP001158576"/>
    </source>
</evidence>
<dbReference type="EMBL" id="OU015568">
    <property type="protein sequence ID" value="CAG5089036.1"/>
    <property type="molecule type" value="Genomic_DNA"/>
</dbReference>
<feature type="repeat" description="ANK" evidence="3">
    <location>
        <begin position="233"/>
        <end position="269"/>
    </location>
</feature>
<organism evidence="4 5">
    <name type="scientific">Oikopleura dioica</name>
    <name type="common">Tunicate</name>
    <dbReference type="NCBI Taxonomy" id="34765"/>
    <lineage>
        <taxon>Eukaryota</taxon>
        <taxon>Metazoa</taxon>
        <taxon>Chordata</taxon>
        <taxon>Tunicata</taxon>
        <taxon>Appendicularia</taxon>
        <taxon>Copelata</taxon>
        <taxon>Oikopleuridae</taxon>
        <taxon>Oikopleura</taxon>
    </lineage>
</organism>
<evidence type="ECO:0000256" key="3">
    <source>
        <dbReference type="PROSITE-ProRule" id="PRU00023"/>
    </source>
</evidence>
<keyword evidence="2 3" id="KW-0040">ANK repeat</keyword>
<name>A0ABN7RZ13_OIKDI</name>
<dbReference type="PANTHER" id="PTHR24173:SF74">
    <property type="entry name" value="ANKYRIN REPEAT DOMAIN-CONTAINING PROTEIN 16"/>
    <property type="match status" value="1"/>
</dbReference>
<reference evidence="4 5" key="1">
    <citation type="submission" date="2021-04" db="EMBL/GenBank/DDBJ databases">
        <authorList>
            <person name="Bliznina A."/>
        </authorList>
    </citation>
    <scope>NUCLEOTIDE SEQUENCE [LARGE SCALE GENOMIC DNA]</scope>
</reference>
<evidence type="ECO:0000256" key="2">
    <source>
        <dbReference type="ARBA" id="ARBA00023043"/>
    </source>
</evidence>
<dbReference type="PANTHER" id="PTHR24173">
    <property type="entry name" value="ANKYRIN REPEAT CONTAINING"/>
    <property type="match status" value="1"/>
</dbReference>
<feature type="repeat" description="ANK" evidence="3">
    <location>
        <begin position="329"/>
        <end position="349"/>
    </location>
</feature>
<dbReference type="SUPFAM" id="SSF48403">
    <property type="entry name" value="Ankyrin repeat"/>
    <property type="match status" value="2"/>
</dbReference>
<protein>
    <submittedName>
        <fullName evidence="4">Oidioi.mRNA.OKI2018_I69.PAR.g12061.t1.cds</fullName>
    </submittedName>
</protein>
<feature type="repeat" description="ANK" evidence="3">
    <location>
        <begin position="22"/>
        <end position="54"/>
    </location>
</feature>
<dbReference type="Proteomes" id="UP001158576">
    <property type="component" value="Chromosome PAR"/>
</dbReference>
<feature type="repeat" description="ANK" evidence="3">
    <location>
        <begin position="270"/>
        <end position="302"/>
    </location>
</feature>
<dbReference type="InterPro" id="IPR036770">
    <property type="entry name" value="Ankyrin_rpt-contain_sf"/>
</dbReference>
<feature type="repeat" description="ANK" evidence="3">
    <location>
        <begin position="55"/>
        <end position="87"/>
    </location>
</feature>
<keyword evidence="1" id="KW-0677">Repeat</keyword>
<dbReference type="PRINTS" id="PR01415">
    <property type="entry name" value="ANKYRIN"/>
</dbReference>
<proteinExistence type="predicted"/>
<evidence type="ECO:0000313" key="4">
    <source>
        <dbReference type="EMBL" id="CAG5089036.1"/>
    </source>
</evidence>
<dbReference type="Pfam" id="PF12796">
    <property type="entry name" value="Ank_2"/>
    <property type="match status" value="3"/>
</dbReference>
<dbReference type="PROSITE" id="PS50297">
    <property type="entry name" value="ANK_REP_REGION"/>
    <property type="match status" value="7"/>
</dbReference>
<feature type="repeat" description="ANK" evidence="3">
    <location>
        <begin position="400"/>
        <end position="432"/>
    </location>
</feature>
<accession>A0ABN7RZ13</accession>
<dbReference type="SMART" id="SM00248">
    <property type="entry name" value="ANK"/>
    <property type="match status" value="12"/>
</dbReference>
<feature type="repeat" description="ANK" evidence="3">
    <location>
        <begin position="200"/>
        <end position="232"/>
    </location>
</feature>
<dbReference type="InterPro" id="IPR002110">
    <property type="entry name" value="Ankyrin_rpt"/>
</dbReference>